<feature type="compositionally biased region" description="Basic and acidic residues" evidence="1">
    <location>
        <begin position="12"/>
        <end position="28"/>
    </location>
</feature>
<dbReference type="Proteomes" id="UP000283269">
    <property type="component" value="Unassembled WGS sequence"/>
</dbReference>
<comment type="caution">
    <text evidence="2">The sequence shown here is derived from an EMBL/GenBank/DDBJ whole genome shotgun (WGS) entry which is preliminary data.</text>
</comment>
<name>A0A409XNL1_PSICY</name>
<dbReference type="EMBL" id="NHYD01001056">
    <property type="protein sequence ID" value="PPQ92321.1"/>
    <property type="molecule type" value="Genomic_DNA"/>
</dbReference>
<evidence type="ECO:0000313" key="3">
    <source>
        <dbReference type="Proteomes" id="UP000283269"/>
    </source>
</evidence>
<dbReference type="AlphaFoldDB" id="A0A409XNL1"/>
<evidence type="ECO:0000313" key="2">
    <source>
        <dbReference type="EMBL" id="PPQ92321.1"/>
    </source>
</evidence>
<proteinExistence type="predicted"/>
<keyword evidence="3" id="KW-1185">Reference proteome</keyword>
<reference evidence="2 3" key="1">
    <citation type="journal article" date="2018" name="Evol. Lett.">
        <title>Horizontal gene cluster transfer increased hallucinogenic mushroom diversity.</title>
        <authorList>
            <person name="Reynolds H.T."/>
            <person name="Vijayakumar V."/>
            <person name="Gluck-Thaler E."/>
            <person name="Korotkin H.B."/>
            <person name="Matheny P.B."/>
            <person name="Slot J.C."/>
        </authorList>
    </citation>
    <scope>NUCLEOTIDE SEQUENCE [LARGE SCALE GENOMIC DNA]</scope>
    <source>
        <strain evidence="2 3">2631</strain>
    </source>
</reference>
<dbReference type="STRING" id="93625.A0A409XNL1"/>
<organism evidence="2 3">
    <name type="scientific">Psilocybe cyanescens</name>
    <dbReference type="NCBI Taxonomy" id="93625"/>
    <lineage>
        <taxon>Eukaryota</taxon>
        <taxon>Fungi</taxon>
        <taxon>Dikarya</taxon>
        <taxon>Basidiomycota</taxon>
        <taxon>Agaricomycotina</taxon>
        <taxon>Agaricomycetes</taxon>
        <taxon>Agaricomycetidae</taxon>
        <taxon>Agaricales</taxon>
        <taxon>Agaricineae</taxon>
        <taxon>Strophariaceae</taxon>
        <taxon>Psilocybe</taxon>
    </lineage>
</organism>
<sequence length="244" mass="28108">MMLLQSNATGKVEMDDSRDVKRETEDYKGTTRRKIRNYAGIGSKLRNIDYENYKKIGTICKAINDTTNVFMVQTLHPTRACIWSLKLQLNMQIEIRKMMAKIYEQMKVALVIFKFMTWANLRIGREKGLNPSRKADHRTVLEGQSLKRETCTEGTRIKTPKDITNRANNRTENSLHVKRALGKLEETRGLNRILPTIAYQLAFKCGQHETALHVHVPDKFAVVDQMFPSRRKNFSLSHGACQPP</sequence>
<evidence type="ECO:0000256" key="1">
    <source>
        <dbReference type="SAM" id="MobiDB-lite"/>
    </source>
</evidence>
<dbReference type="InParanoid" id="A0A409XNL1"/>
<protein>
    <submittedName>
        <fullName evidence="2">Uncharacterized protein</fullName>
    </submittedName>
</protein>
<accession>A0A409XNL1</accession>
<feature type="region of interest" description="Disordered" evidence="1">
    <location>
        <begin position="1"/>
        <end position="28"/>
    </location>
</feature>
<gene>
    <name evidence="2" type="ORF">CVT25_008527</name>
</gene>